<feature type="compositionally biased region" description="Basic and acidic residues" evidence="1">
    <location>
        <begin position="31"/>
        <end position="44"/>
    </location>
</feature>
<organism evidence="2">
    <name type="scientific">Leptospirillum sp. Group II '5-way CG'</name>
    <dbReference type="NCBI Taxonomy" id="419541"/>
    <lineage>
        <taxon>Bacteria</taxon>
        <taxon>Pseudomonadati</taxon>
        <taxon>Nitrospirota</taxon>
        <taxon>Nitrospiria</taxon>
        <taxon>Nitrospirales</taxon>
        <taxon>Nitrospiraceae</taxon>
        <taxon>Leptospirillum</taxon>
    </lineage>
</organism>
<evidence type="ECO:0000313" key="2">
    <source>
        <dbReference type="EMBL" id="EDZ38651.1"/>
    </source>
</evidence>
<sequence length="44" mass="5138">MRYMKIRTKILLRIYRGSEALPPEGGGLLPPKEKVPPRPDFIFR</sequence>
<gene>
    <name evidence="2" type="ORF">CGL2_10822019</name>
</gene>
<reference evidence="2" key="1">
    <citation type="journal article" date="2004" name="Nature">
        <title>Community structure and metabolism through reconstruction of microbial genomes from the environment.</title>
        <authorList>
            <person name="Tyson G.W."/>
            <person name="Chapman J."/>
            <person name="Hugenholtz P."/>
            <person name="Allen E.E."/>
            <person name="Ram R.J."/>
            <person name="Richardson P.M."/>
            <person name="Solovyev V.V."/>
            <person name="Rubin E.M."/>
            <person name="Rokhsar D.S."/>
            <person name="Banfield J.F."/>
        </authorList>
    </citation>
    <scope>NUCLEOTIDE SEQUENCE [LARGE SCALE GENOMIC DNA]</scope>
</reference>
<proteinExistence type="predicted"/>
<accession>B6AQY0</accession>
<feature type="region of interest" description="Disordered" evidence="1">
    <location>
        <begin position="23"/>
        <end position="44"/>
    </location>
</feature>
<dbReference type="AlphaFoldDB" id="B6AQY0"/>
<reference evidence="2" key="2">
    <citation type="journal article" date="2008" name="PLoS Biol.">
        <title>Population genomic analysis of strain variation in Leptospirillum group II bacteria involved in acid mine drainage formation.</title>
        <authorList>
            <person name="Simmons S.L."/>
            <person name="Dibartolo G."/>
            <person name="Denef V.J."/>
            <person name="Goltsman D.S."/>
            <person name="Thelen M.P."/>
            <person name="Banfield J.F."/>
        </authorList>
    </citation>
    <scope>NUCLEOTIDE SEQUENCE [LARGE SCALE GENOMIC DNA]</scope>
</reference>
<dbReference type="EMBL" id="DS995261">
    <property type="protein sequence ID" value="EDZ38651.1"/>
    <property type="molecule type" value="Genomic_DNA"/>
</dbReference>
<evidence type="ECO:0000256" key="1">
    <source>
        <dbReference type="SAM" id="MobiDB-lite"/>
    </source>
</evidence>
<protein>
    <submittedName>
        <fullName evidence="2">Uncharacterized protein</fullName>
    </submittedName>
</protein>
<name>B6AQY0_9BACT</name>